<dbReference type="Proteomes" id="UP001472677">
    <property type="component" value="Unassembled WGS sequence"/>
</dbReference>
<protein>
    <submittedName>
        <fullName evidence="2">Uncharacterized protein</fullName>
    </submittedName>
</protein>
<evidence type="ECO:0000313" key="3">
    <source>
        <dbReference type="Proteomes" id="UP001472677"/>
    </source>
</evidence>
<organism evidence="2 3">
    <name type="scientific">Hibiscus sabdariffa</name>
    <name type="common">roselle</name>
    <dbReference type="NCBI Taxonomy" id="183260"/>
    <lineage>
        <taxon>Eukaryota</taxon>
        <taxon>Viridiplantae</taxon>
        <taxon>Streptophyta</taxon>
        <taxon>Embryophyta</taxon>
        <taxon>Tracheophyta</taxon>
        <taxon>Spermatophyta</taxon>
        <taxon>Magnoliopsida</taxon>
        <taxon>eudicotyledons</taxon>
        <taxon>Gunneridae</taxon>
        <taxon>Pentapetalae</taxon>
        <taxon>rosids</taxon>
        <taxon>malvids</taxon>
        <taxon>Malvales</taxon>
        <taxon>Malvaceae</taxon>
        <taxon>Malvoideae</taxon>
        <taxon>Hibiscus</taxon>
    </lineage>
</organism>
<dbReference type="EMBL" id="JBBPBM010000114">
    <property type="protein sequence ID" value="KAK8506765.1"/>
    <property type="molecule type" value="Genomic_DNA"/>
</dbReference>
<keyword evidence="3" id="KW-1185">Reference proteome</keyword>
<proteinExistence type="predicted"/>
<feature type="compositionally biased region" description="Polar residues" evidence="1">
    <location>
        <begin position="108"/>
        <end position="119"/>
    </location>
</feature>
<feature type="region of interest" description="Disordered" evidence="1">
    <location>
        <begin position="219"/>
        <end position="248"/>
    </location>
</feature>
<evidence type="ECO:0000256" key="1">
    <source>
        <dbReference type="SAM" id="MobiDB-lite"/>
    </source>
</evidence>
<feature type="compositionally biased region" description="Polar residues" evidence="1">
    <location>
        <begin position="222"/>
        <end position="248"/>
    </location>
</feature>
<reference evidence="2 3" key="1">
    <citation type="journal article" date="2024" name="G3 (Bethesda)">
        <title>Genome assembly of Hibiscus sabdariffa L. provides insights into metabolisms of medicinal natural products.</title>
        <authorList>
            <person name="Kim T."/>
        </authorList>
    </citation>
    <scope>NUCLEOTIDE SEQUENCE [LARGE SCALE GENOMIC DNA]</scope>
    <source>
        <strain evidence="2">TK-2024</strain>
        <tissue evidence="2">Old leaves</tissue>
    </source>
</reference>
<name>A0ABR2BHY6_9ROSI</name>
<comment type="caution">
    <text evidence="2">The sequence shown here is derived from an EMBL/GenBank/DDBJ whole genome shotgun (WGS) entry which is preliminary data.</text>
</comment>
<sequence length="248" mass="27037">MTILQINGGSESTAVRATDSATNLKHDVSMASSYKESLMQNSTIIPSESDEIIEEEDIIIEEGKVVRGEMDGVISIGSSDNQQQAEESSFGPWMVVERRQRKHVIKQVNSSKSLSNQATKQREFTATPKSTKPISLRKPPVVIFSDFPILTRSQTKPNNSNHPPLDQLKHSTVVVDENLDPNILLIPSSPPSFPMTGLAPPTGEPPDKQVQPTHVLAPHTPIGTNLQSNQIDEISDPSGSTQVVAMLE</sequence>
<gene>
    <name evidence="2" type="ORF">V6N12_002209</name>
</gene>
<accession>A0ABR2BHY6</accession>
<feature type="region of interest" description="Disordered" evidence="1">
    <location>
        <begin position="108"/>
        <end position="132"/>
    </location>
</feature>
<evidence type="ECO:0000313" key="2">
    <source>
        <dbReference type="EMBL" id="KAK8506765.1"/>
    </source>
</evidence>